<dbReference type="AlphaFoldDB" id="A0A917LQT1"/>
<protein>
    <submittedName>
        <fullName evidence="1">Nitroimidazole resistance protein</fullName>
    </submittedName>
</protein>
<dbReference type="Proteomes" id="UP000600247">
    <property type="component" value="Unassembled WGS sequence"/>
</dbReference>
<proteinExistence type="predicted"/>
<sequence>MRRKEFAVDEQQEIDQFLGEMSFGILATVAESGYPSATPLNYVYTNGNIYFHGSRAGEKIANLKAQPYVTFCVAKEYAIIPSYFTDPELACPATAFFKSVVIAGRASLVEDITEKAAALQALMVKLQPEGGHKPILADDPAYRGNVKGVAVVRIDVEHLTAKFKFAQNKNEEEKAPIVEGLRERGGELDSETIGLMQKYCPYHNGSSE</sequence>
<dbReference type="PANTHER" id="PTHR34071">
    <property type="entry name" value="5-NITROIMIDAZOLE ANTIBIOTICS RESISTANCE PROTEIN, NIMA-FAMILY-RELATED PROTEIN-RELATED"/>
    <property type="match status" value="1"/>
</dbReference>
<dbReference type="Gene3D" id="2.30.110.10">
    <property type="entry name" value="Electron Transport, Fmn-binding Protein, Chain A"/>
    <property type="match status" value="1"/>
</dbReference>
<accession>A0A917LQT1</accession>
<keyword evidence="2" id="KW-1185">Reference proteome</keyword>
<dbReference type="SUPFAM" id="SSF50475">
    <property type="entry name" value="FMN-binding split barrel"/>
    <property type="match status" value="1"/>
</dbReference>
<name>A0A917LQT1_9BACL</name>
<dbReference type="InterPro" id="IPR012349">
    <property type="entry name" value="Split_barrel_FMN-bd"/>
</dbReference>
<organism evidence="1 2">
    <name type="scientific">Paenibacillus radicis</name>
    <name type="common">ex Gao et al. 2016</name>
    <dbReference type="NCBI Taxonomy" id="1737354"/>
    <lineage>
        <taxon>Bacteria</taxon>
        <taxon>Bacillati</taxon>
        <taxon>Bacillota</taxon>
        <taxon>Bacilli</taxon>
        <taxon>Bacillales</taxon>
        <taxon>Paenibacillaceae</taxon>
        <taxon>Paenibacillus</taxon>
    </lineage>
</organism>
<dbReference type="RefSeq" id="WP_188886930.1">
    <property type="nucleotide sequence ID" value="NZ_BMHY01000001.1"/>
</dbReference>
<dbReference type="PANTHER" id="PTHR34071:SF2">
    <property type="entry name" value="FLAVIN-NUCLEOTIDE-BINDING PROTEIN"/>
    <property type="match status" value="1"/>
</dbReference>
<dbReference type="EMBL" id="BMHY01000001">
    <property type="protein sequence ID" value="GGG51533.1"/>
    <property type="molecule type" value="Genomic_DNA"/>
</dbReference>
<reference evidence="1 2" key="1">
    <citation type="journal article" date="2014" name="Int. J. Syst. Evol. Microbiol.">
        <title>Complete genome sequence of Corynebacterium casei LMG S-19264T (=DSM 44701T), isolated from a smear-ripened cheese.</title>
        <authorList>
            <consortium name="US DOE Joint Genome Institute (JGI-PGF)"/>
            <person name="Walter F."/>
            <person name="Albersmeier A."/>
            <person name="Kalinowski J."/>
            <person name="Ruckert C."/>
        </authorList>
    </citation>
    <scope>NUCLEOTIDE SEQUENCE [LARGE SCALE GENOMIC DNA]</scope>
    <source>
        <strain evidence="1 2">CGMCC 1.15286</strain>
    </source>
</reference>
<evidence type="ECO:0000313" key="2">
    <source>
        <dbReference type="Proteomes" id="UP000600247"/>
    </source>
</evidence>
<gene>
    <name evidence="1" type="ORF">GCM10010918_00270</name>
</gene>
<dbReference type="InterPro" id="IPR024747">
    <property type="entry name" value="Pyridox_Oxase-rel"/>
</dbReference>
<evidence type="ECO:0000313" key="1">
    <source>
        <dbReference type="EMBL" id="GGG51533.1"/>
    </source>
</evidence>
<comment type="caution">
    <text evidence="1">The sequence shown here is derived from an EMBL/GenBank/DDBJ whole genome shotgun (WGS) entry which is preliminary data.</text>
</comment>
<dbReference type="Pfam" id="PF12900">
    <property type="entry name" value="Pyridox_ox_2"/>
    <property type="match status" value="1"/>
</dbReference>